<evidence type="ECO:0000313" key="3">
    <source>
        <dbReference type="Proteomes" id="UP000078546"/>
    </source>
</evidence>
<dbReference type="Proteomes" id="UP000078560">
    <property type="component" value="Unassembled WGS sequence"/>
</dbReference>
<dbReference type="Proteomes" id="UP000078546">
    <property type="component" value="Unassembled WGS sequence"/>
</dbReference>
<accession>A0A1A8X0L5</accession>
<evidence type="ECO:0000313" key="4">
    <source>
        <dbReference type="Proteomes" id="UP000078560"/>
    </source>
</evidence>
<reference evidence="3 4" key="1">
    <citation type="submission" date="2016-05" db="EMBL/GenBank/DDBJ databases">
        <authorList>
            <person name="Naeem Raeece"/>
        </authorList>
    </citation>
    <scope>NUCLEOTIDE SEQUENCE [LARGE SCALE GENOMIC DNA]</scope>
</reference>
<name>A0A1A8X0L5_PLAOA</name>
<protein>
    <submittedName>
        <fullName evidence="2">PIR Superfamily Protein</fullName>
    </submittedName>
</protein>
<evidence type="ECO:0000313" key="1">
    <source>
        <dbReference type="EMBL" id="SBS80136.1"/>
    </source>
</evidence>
<dbReference type="InterPro" id="IPR008780">
    <property type="entry name" value="Plasmodium_Vir"/>
</dbReference>
<sequence length="201" mass="24763">MNLPSYEIYKKYEDEVPTNQCTTRCDEFKSKDTHSSKDNIEICNKMKRNSYILSKIRDKDKFNDHCSHYKYCFLYYFYDRDFEELQITVEKKHLHDYFRNYWTIKRMIINCEKNKYGTYREYLRSISNLYDRYKREECSNFYDSYINRLAIKLVMSESYTSEGKETNIKLKCSEDFYWDKTEFKRDLMCTDTKGDIMKEDS</sequence>
<organism evidence="2 3">
    <name type="scientific">Plasmodium ovale curtisi</name>
    <dbReference type="NCBI Taxonomy" id="864141"/>
    <lineage>
        <taxon>Eukaryota</taxon>
        <taxon>Sar</taxon>
        <taxon>Alveolata</taxon>
        <taxon>Apicomplexa</taxon>
        <taxon>Aconoidasida</taxon>
        <taxon>Haemosporida</taxon>
        <taxon>Plasmodiidae</taxon>
        <taxon>Plasmodium</taxon>
        <taxon>Plasmodium (Plasmodium)</taxon>
    </lineage>
</organism>
<dbReference type="AlphaFoldDB" id="A0A1A8X0L5"/>
<dbReference type="EMBL" id="FLQU01000041">
    <property type="protein sequence ID" value="SBS80136.1"/>
    <property type="molecule type" value="Genomic_DNA"/>
</dbReference>
<gene>
    <name evidence="2" type="ORF">POVCU1_048740</name>
    <name evidence="1" type="ORF">POVCU2_0003310</name>
</gene>
<dbReference type="Pfam" id="PF05795">
    <property type="entry name" value="Plasmodium_Vir"/>
    <property type="match status" value="1"/>
</dbReference>
<proteinExistence type="predicted"/>
<evidence type="ECO:0000313" key="2">
    <source>
        <dbReference type="EMBL" id="SBS98784.1"/>
    </source>
</evidence>
<reference evidence="2" key="2">
    <citation type="submission" date="2016-05" db="EMBL/GenBank/DDBJ databases">
        <authorList>
            <person name="Lavstsen T."/>
            <person name="Jespersen J.S."/>
        </authorList>
    </citation>
    <scope>NUCLEOTIDE SEQUENCE [LARGE SCALE GENOMIC DNA]</scope>
</reference>
<dbReference type="EMBL" id="FLQV01000941">
    <property type="protein sequence ID" value="SBS98784.1"/>
    <property type="molecule type" value="Genomic_DNA"/>
</dbReference>